<dbReference type="Pfam" id="PF01062">
    <property type="entry name" value="Bestrophin"/>
    <property type="match status" value="1"/>
</dbReference>
<evidence type="ECO:0000256" key="4">
    <source>
        <dbReference type="ARBA" id="ARBA00023136"/>
    </source>
</evidence>
<dbReference type="GO" id="GO:0034707">
    <property type="term" value="C:chloride channel complex"/>
    <property type="evidence" value="ECO:0007669"/>
    <property type="project" value="UniProtKB-KW"/>
</dbReference>
<evidence type="ECO:0000313" key="8">
    <source>
        <dbReference type="Proteomes" id="UP000595437"/>
    </source>
</evidence>
<keyword evidence="8" id="KW-1185">Reference proteome</keyword>
<dbReference type="PANTHER" id="PTHR10736">
    <property type="entry name" value="BESTROPHIN"/>
    <property type="match status" value="1"/>
</dbReference>
<keyword evidence="6" id="KW-1003">Cell membrane</keyword>
<evidence type="ECO:0000256" key="2">
    <source>
        <dbReference type="ARBA" id="ARBA00022692"/>
    </source>
</evidence>
<dbReference type="InterPro" id="IPR021134">
    <property type="entry name" value="Bestrophin-like"/>
</dbReference>
<protein>
    <recommendedName>
        <fullName evidence="6">Bestrophin homolog</fullName>
    </recommendedName>
</protein>
<keyword evidence="3" id="KW-1133">Transmembrane helix</keyword>
<dbReference type="GO" id="GO:0005254">
    <property type="term" value="F:chloride channel activity"/>
    <property type="evidence" value="ECO:0007669"/>
    <property type="project" value="UniProtKB-KW"/>
</dbReference>
<keyword evidence="6" id="KW-0869">Chloride channel</keyword>
<comment type="subcellular location">
    <subcellularLocation>
        <location evidence="6">Cell membrane</location>
        <topology evidence="6">Multi-pass membrane protein</topology>
    </subcellularLocation>
    <subcellularLocation>
        <location evidence="1">Membrane</location>
    </subcellularLocation>
</comment>
<comment type="similarity">
    <text evidence="5 6">Belongs to the anion channel-forming bestrophin (TC 1.A.46) family. Calcium-sensitive chloride channel subfamily.</text>
</comment>
<proteinExistence type="inferred from homology"/>
<feature type="non-terminal residue" evidence="7">
    <location>
        <position position="160"/>
    </location>
</feature>
<dbReference type="InterPro" id="IPR000615">
    <property type="entry name" value="Bestrophin"/>
</dbReference>
<organism evidence="7 8">
    <name type="scientific">Caligus rogercresseyi</name>
    <name type="common">Sea louse</name>
    <dbReference type="NCBI Taxonomy" id="217165"/>
    <lineage>
        <taxon>Eukaryota</taxon>
        <taxon>Metazoa</taxon>
        <taxon>Ecdysozoa</taxon>
        <taxon>Arthropoda</taxon>
        <taxon>Crustacea</taxon>
        <taxon>Multicrustacea</taxon>
        <taxon>Hexanauplia</taxon>
        <taxon>Copepoda</taxon>
        <taxon>Siphonostomatoida</taxon>
        <taxon>Caligidae</taxon>
        <taxon>Caligus</taxon>
    </lineage>
</organism>
<reference evidence="8" key="1">
    <citation type="submission" date="2021-01" db="EMBL/GenBank/DDBJ databases">
        <title>Caligus Genome Assembly.</title>
        <authorList>
            <person name="Gallardo-Escarate C."/>
        </authorList>
    </citation>
    <scope>NUCLEOTIDE SEQUENCE [LARGE SCALE GENOMIC DNA]</scope>
</reference>
<gene>
    <name evidence="7" type="ORF">FKW44_005400</name>
</gene>
<keyword evidence="6" id="KW-0868">Chloride</keyword>
<keyword evidence="6" id="KW-0406">Ion transport</keyword>
<evidence type="ECO:0000256" key="1">
    <source>
        <dbReference type="ARBA" id="ARBA00004370"/>
    </source>
</evidence>
<keyword evidence="4" id="KW-0472">Membrane</keyword>
<keyword evidence="6" id="KW-0813">Transport</keyword>
<dbReference type="EMBL" id="CP045892">
    <property type="protein sequence ID" value="QQP53062.1"/>
    <property type="molecule type" value="Genomic_DNA"/>
</dbReference>
<comment type="function">
    <text evidence="6">Forms chloride channels.</text>
</comment>
<dbReference type="Proteomes" id="UP000595437">
    <property type="component" value="Chromosome 3"/>
</dbReference>
<keyword evidence="2" id="KW-0812">Transmembrane</keyword>
<accession>A0A7T8QS03</accession>
<evidence type="ECO:0000256" key="5">
    <source>
        <dbReference type="ARBA" id="ARBA00034769"/>
    </source>
</evidence>
<evidence type="ECO:0000256" key="3">
    <source>
        <dbReference type="ARBA" id="ARBA00022989"/>
    </source>
</evidence>
<dbReference type="PANTHER" id="PTHR10736:SF0">
    <property type="entry name" value="BESTROPHIN HOMOLOG"/>
    <property type="match status" value="1"/>
</dbReference>
<evidence type="ECO:0000256" key="6">
    <source>
        <dbReference type="RuleBase" id="RU363126"/>
    </source>
</evidence>
<sequence>VSIIEHNQKKSAYLEYSYWVPLYWASDLINQAHVKGFIPASKYVLDIHGEINKVRGECGLLLSYDWISFPWSTPKWSLWHSYSILAQRSLGGSTWTPGRTLTASDPTLSFPSLPPSSFFYNGWLKVAEALLNPFGEDDEDFDTNWMVDRNIQLSYVMVDE</sequence>
<keyword evidence="6" id="KW-0407">Ion channel</keyword>
<dbReference type="GO" id="GO:0005886">
    <property type="term" value="C:plasma membrane"/>
    <property type="evidence" value="ECO:0007669"/>
    <property type="project" value="UniProtKB-SubCell"/>
</dbReference>
<evidence type="ECO:0000313" key="7">
    <source>
        <dbReference type="EMBL" id="QQP53062.1"/>
    </source>
</evidence>
<name>A0A7T8QS03_CALRO</name>
<feature type="non-terminal residue" evidence="7">
    <location>
        <position position="1"/>
    </location>
</feature>
<dbReference type="AlphaFoldDB" id="A0A7T8QS03"/>
<dbReference type="OrthoDB" id="201595at2759"/>